<organism evidence="2">
    <name type="scientific">viral metagenome</name>
    <dbReference type="NCBI Taxonomy" id="1070528"/>
    <lineage>
        <taxon>unclassified sequences</taxon>
        <taxon>metagenomes</taxon>
        <taxon>organismal metagenomes</taxon>
    </lineage>
</organism>
<sequence length="241" mass="28771">MYLNSNQPNNYHSNHDSHYGSTVDKDNNNIYNYDDIIGTDNNDTRRRTDFVLQENISTKNSDCSSGQGLVTNKNSLIYRFKFTEEFMQELYTFSKIHQYDNREDFKESWTSWMNDNNVLISSEQERMISLGYHGDILEKMYKSARYYFRKKTVEKKEPVKRRNYLSVSKELLDSMDDHIRTHMFESTYQPKTGFELFCNETKEILKTAVVKICEQGITDSQMIQEKIKKTYKNRYFVIVKK</sequence>
<accession>A0A6C0E1V8</accession>
<feature type="region of interest" description="Disordered" evidence="1">
    <location>
        <begin position="1"/>
        <end position="24"/>
    </location>
</feature>
<proteinExistence type="predicted"/>
<protein>
    <submittedName>
        <fullName evidence="2">Uncharacterized protein</fullName>
    </submittedName>
</protein>
<dbReference type="EMBL" id="MN739720">
    <property type="protein sequence ID" value="QHT22748.1"/>
    <property type="molecule type" value="Genomic_DNA"/>
</dbReference>
<feature type="compositionally biased region" description="Basic and acidic residues" evidence="1">
    <location>
        <begin position="13"/>
        <end position="24"/>
    </location>
</feature>
<evidence type="ECO:0000256" key="1">
    <source>
        <dbReference type="SAM" id="MobiDB-lite"/>
    </source>
</evidence>
<feature type="compositionally biased region" description="Polar residues" evidence="1">
    <location>
        <begin position="1"/>
        <end position="12"/>
    </location>
</feature>
<reference evidence="2" key="1">
    <citation type="journal article" date="2020" name="Nature">
        <title>Giant virus diversity and host interactions through global metagenomics.</title>
        <authorList>
            <person name="Schulz F."/>
            <person name="Roux S."/>
            <person name="Paez-Espino D."/>
            <person name="Jungbluth S."/>
            <person name="Walsh D.A."/>
            <person name="Denef V.J."/>
            <person name="McMahon K.D."/>
            <person name="Konstantinidis K.T."/>
            <person name="Eloe-Fadrosh E.A."/>
            <person name="Kyrpides N.C."/>
            <person name="Woyke T."/>
        </authorList>
    </citation>
    <scope>NUCLEOTIDE SEQUENCE</scope>
    <source>
        <strain evidence="2">GVMAG-M-3300023179-114</strain>
    </source>
</reference>
<evidence type="ECO:0000313" key="2">
    <source>
        <dbReference type="EMBL" id="QHT22748.1"/>
    </source>
</evidence>
<name>A0A6C0E1V8_9ZZZZ</name>
<dbReference type="AlphaFoldDB" id="A0A6C0E1V8"/>